<dbReference type="Proteomes" id="UP000515908">
    <property type="component" value="Chromosome 21"/>
</dbReference>
<evidence type="ECO:0000313" key="2">
    <source>
        <dbReference type="EMBL" id="CAD2221439.1"/>
    </source>
</evidence>
<feature type="compositionally biased region" description="Low complexity" evidence="1">
    <location>
        <begin position="49"/>
        <end position="68"/>
    </location>
</feature>
<keyword evidence="3" id="KW-1185">Reference proteome</keyword>
<accession>A0A7G2CQ13</accession>
<feature type="region of interest" description="Disordered" evidence="1">
    <location>
        <begin position="46"/>
        <end position="158"/>
    </location>
</feature>
<feature type="compositionally biased region" description="Basic and acidic residues" evidence="1">
    <location>
        <begin position="135"/>
        <end position="146"/>
    </location>
</feature>
<gene>
    <name evidence="2" type="ORF">ADEAN_000897100</name>
</gene>
<name>A0A7G2CQ13_9TRYP</name>
<evidence type="ECO:0000313" key="3">
    <source>
        <dbReference type="Proteomes" id="UP000515908"/>
    </source>
</evidence>
<sequence length="360" mass="41290">MTFQFNLNIPKGPPDSELNSTTVAPYYLLDDILFSTTFTEENGPTVVQASAAPNPPSTSNRNSTSLRRNSSHQRSGILIAKSSSSTLSRHSSRTPSVLQGGGAENSNNHSFYSFAQPAEGNDKKVMLIPRPPASTRKDSLIRRRNTESSNSYERPTDSLGTSSIQLFRLTSSYYGESYPGATPTLPPPAAPKEQEEKYVPYLRKWVLKYRGRKHIHRLQLYQLCKREKEVRLELLAGEELFHYFDCFLQFYIGQETLSRLELYRLQLLSTVVKEKVGYWLRQQVDYFTLLFGCHMSELQEYLPNPLYPDEEVYDTRGDATLRVESLMYSKLVFLEHYERAAVEREEGAAFWRLSYADRLS</sequence>
<reference evidence="2 3" key="1">
    <citation type="submission" date="2020-08" db="EMBL/GenBank/DDBJ databases">
        <authorList>
            <person name="Newling K."/>
            <person name="Davey J."/>
            <person name="Forrester S."/>
        </authorList>
    </citation>
    <scope>NUCLEOTIDE SEQUENCE [LARGE SCALE GENOMIC DNA]</scope>
    <source>
        <strain evidence="3">Crithidia deanei Carvalho (ATCC PRA-265)</strain>
    </source>
</reference>
<proteinExistence type="predicted"/>
<organism evidence="2 3">
    <name type="scientific">Angomonas deanei</name>
    <dbReference type="NCBI Taxonomy" id="59799"/>
    <lineage>
        <taxon>Eukaryota</taxon>
        <taxon>Discoba</taxon>
        <taxon>Euglenozoa</taxon>
        <taxon>Kinetoplastea</taxon>
        <taxon>Metakinetoplastina</taxon>
        <taxon>Trypanosomatida</taxon>
        <taxon>Trypanosomatidae</taxon>
        <taxon>Strigomonadinae</taxon>
        <taxon>Angomonas</taxon>
    </lineage>
</organism>
<feature type="compositionally biased region" description="Polar residues" evidence="1">
    <location>
        <begin position="104"/>
        <end position="113"/>
    </location>
</feature>
<dbReference type="VEuPathDB" id="TriTrypDB:ADEAN_000897100"/>
<evidence type="ECO:0000256" key="1">
    <source>
        <dbReference type="SAM" id="MobiDB-lite"/>
    </source>
</evidence>
<feature type="compositionally biased region" description="Low complexity" evidence="1">
    <location>
        <begin position="82"/>
        <end position="96"/>
    </location>
</feature>
<feature type="compositionally biased region" description="Polar residues" evidence="1">
    <location>
        <begin position="147"/>
        <end position="158"/>
    </location>
</feature>
<protein>
    <submittedName>
        <fullName evidence="2">Uncharacterized protein</fullName>
    </submittedName>
</protein>
<dbReference type="AlphaFoldDB" id="A0A7G2CQ13"/>
<dbReference type="EMBL" id="LR877165">
    <property type="protein sequence ID" value="CAD2221439.1"/>
    <property type="molecule type" value="Genomic_DNA"/>
</dbReference>